<dbReference type="Gramene" id="KZM91018">
    <property type="protein sequence ID" value="KZM91018"/>
    <property type="gene ID" value="DCAR_021617"/>
</dbReference>
<sequence>MENPQNQSNEWEVMAKAWLSTLPEDKTISPDEIQAWLQSNQAHLPDHIKSMAPPQLHQRLASIHSAILQPRQENDVNYDHRFQRTDQWLPVYTWLESIKDTEEVVTSKDVLDWLSANPAVRDDLQSKHSRGHLMHYIKQCHLKILKRRKGLPITSKAKTDIFSKGEGRKLAVPLPCNMMNKLPTDSDLYIAKRSEALHKYEMYVNINILCRITFNTIHLVI</sequence>
<evidence type="ECO:0000313" key="1">
    <source>
        <dbReference type="EMBL" id="KZM91018.1"/>
    </source>
</evidence>
<comment type="caution">
    <text evidence="1">The sequence shown here is derived from an EMBL/GenBank/DDBJ whole genome shotgun (WGS) entry which is preliminary data.</text>
</comment>
<gene>
    <name evidence="1" type="ORF">DCAR_021617</name>
</gene>
<dbReference type="EMBL" id="LNRQ01000006">
    <property type="protein sequence ID" value="KZM91018.1"/>
    <property type="molecule type" value="Genomic_DNA"/>
</dbReference>
<dbReference type="AlphaFoldDB" id="A0A164VY09"/>
<dbReference type="OMA" id="CRITFNT"/>
<reference evidence="1" key="1">
    <citation type="journal article" date="2016" name="Nat. Genet.">
        <title>A high-quality carrot genome assembly provides new insights into carotenoid accumulation and asterid genome evolution.</title>
        <authorList>
            <person name="Iorizzo M."/>
            <person name="Ellison S."/>
            <person name="Senalik D."/>
            <person name="Zeng P."/>
            <person name="Satapoomin P."/>
            <person name="Huang J."/>
            <person name="Bowman M."/>
            <person name="Iovene M."/>
            <person name="Sanseverino W."/>
            <person name="Cavagnaro P."/>
            <person name="Yildiz M."/>
            <person name="Macko-Podgorni A."/>
            <person name="Moranska E."/>
            <person name="Grzebelus E."/>
            <person name="Grzebelus D."/>
            <person name="Ashrafi H."/>
            <person name="Zheng Z."/>
            <person name="Cheng S."/>
            <person name="Spooner D."/>
            <person name="Van Deynze A."/>
            <person name="Simon P."/>
        </authorList>
    </citation>
    <scope>NUCLEOTIDE SEQUENCE [LARGE SCALE GENOMIC DNA]</scope>
    <source>
        <tissue evidence="1">Leaf</tissue>
    </source>
</reference>
<proteinExistence type="predicted"/>
<protein>
    <submittedName>
        <fullName evidence="1">Uncharacterized protein</fullName>
    </submittedName>
</protein>
<organism evidence="1">
    <name type="scientific">Daucus carota subsp. sativus</name>
    <name type="common">Carrot</name>
    <dbReference type="NCBI Taxonomy" id="79200"/>
    <lineage>
        <taxon>Eukaryota</taxon>
        <taxon>Viridiplantae</taxon>
        <taxon>Streptophyta</taxon>
        <taxon>Embryophyta</taxon>
        <taxon>Tracheophyta</taxon>
        <taxon>Spermatophyta</taxon>
        <taxon>Magnoliopsida</taxon>
        <taxon>eudicotyledons</taxon>
        <taxon>Gunneridae</taxon>
        <taxon>Pentapetalae</taxon>
        <taxon>asterids</taxon>
        <taxon>campanulids</taxon>
        <taxon>Apiales</taxon>
        <taxon>Apiaceae</taxon>
        <taxon>Apioideae</taxon>
        <taxon>Scandiceae</taxon>
        <taxon>Daucinae</taxon>
        <taxon>Daucus</taxon>
        <taxon>Daucus sect. Daucus</taxon>
    </lineage>
</organism>
<accession>A0A164VY09</accession>
<name>A0A164VY09_DAUCS</name>
<dbReference type="STRING" id="79200.A0A164VY09"/>